<dbReference type="InterPro" id="IPR029058">
    <property type="entry name" value="AB_hydrolase_fold"/>
</dbReference>
<dbReference type="InterPro" id="IPR027417">
    <property type="entry name" value="P-loop_NTPase"/>
</dbReference>
<dbReference type="AlphaFoldDB" id="A0AAD5SVJ4"/>
<dbReference type="PANTHER" id="PTHR45856:SF11">
    <property type="entry name" value="FUNGAL LIPASE-LIKE DOMAIN-CONTAINING PROTEIN"/>
    <property type="match status" value="1"/>
</dbReference>
<dbReference type="Gene3D" id="3.40.50.300">
    <property type="entry name" value="P-loop containing nucleotide triphosphate hydrolases"/>
    <property type="match status" value="1"/>
</dbReference>
<evidence type="ECO:0000313" key="3">
    <source>
        <dbReference type="Proteomes" id="UP001211907"/>
    </source>
</evidence>
<dbReference type="EMBL" id="JADGJH010001545">
    <property type="protein sequence ID" value="KAJ3112399.1"/>
    <property type="molecule type" value="Genomic_DNA"/>
</dbReference>
<dbReference type="InterPro" id="IPR002921">
    <property type="entry name" value="Fungal_lipase-type"/>
</dbReference>
<reference evidence="2" key="1">
    <citation type="submission" date="2020-05" db="EMBL/GenBank/DDBJ databases">
        <title>Phylogenomic resolution of chytrid fungi.</title>
        <authorList>
            <person name="Stajich J.E."/>
            <person name="Amses K."/>
            <person name="Simmons R."/>
            <person name="Seto K."/>
            <person name="Myers J."/>
            <person name="Bonds A."/>
            <person name="Quandt C.A."/>
            <person name="Barry K."/>
            <person name="Liu P."/>
            <person name="Grigoriev I."/>
            <person name="Longcore J.E."/>
            <person name="James T.Y."/>
        </authorList>
    </citation>
    <scope>NUCLEOTIDE SEQUENCE</scope>
    <source>
        <strain evidence="2">JEL0513</strain>
    </source>
</reference>
<proteinExistence type="predicted"/>
<organism evidence="2 3">
    <name type="scientific">Physocladia obscura</name>
    <dbReference type="NCBI Taxonomy" id="109957"/>
    <lineage>
        <taxon>Eukaryota</taxon>
        <taxon>Fungi</taxon>
        <taxon>Fungi incertae sedis</taxon>
        <taxon>Chytridiomycota</taxon>
        <taxon>Chytridiomycota incertae sedis</taxon>
        <taxon>Chytridiomycetes</taxon>
        <taxon>Chytridiales</taxon>
        <taxon>Chytriomycetaceae</taxon>
        <taxon>Physocladia</taxon>
    </lineage>
</organism>
<dbReference type="Pfam" id="PF01764">
    <property type="entry name" value="Lipase_3"/>
    <property type="match status" value="1"/>
</dbReference>
<dbReference type="InterPro" id="IPR051218">
    <property type="entry name" value="Sec_MonoDiacylglyc_Lipase"/>
</dbReference>
<dbReference type="PANTHER" id="PTHR45856">
    <property type="entry name" value="ALPHA/BETA-HYDROLASES SUPERFAMILY PROTEIN"/>
    <property type="match status" value="1"/>
</dbReference>
<feature type="domain" description="Fungal lipase-type" evidence="1">
    <location>
        <begin position="206"/>
        <end position="324"/>
    </location>
</feature>
<evidence type="ECO:0000313" key="2">
    <source>
        <dbReference type="EMBL" id="KAJ3112399.1"/>
    </source>
</evidence>
<dbReference type="Proteomes" id="UP001211907">
    <property type="component" value="Unassembled WGS sequence"/>
</dbReference>
<dbReference type="SUPFAM" id="SSF53474">
    <property type="entry name" value="alpha/beta-Hydrolases"/>
    <property type="match status" value="1"/>
</dbReference>
<evidence type="ECO:0000259" key="1">
    <source>
        <dbReference type="Pfam" id="PF01764"/>
    </source>
</evidence>
<comment type="caution">
    <text evidence="2">The sequence shown here is derived from an EMBL/GenBank/DDBJ whole genome shotgun (WGS) entry which is preliminary data.</text>
</comment>
<accession>A0AAD5SVJ4</accession>
<dbReference type="Gene3D" id="3.40.50.1820">
    <property type="entry name" value="alpha/beta hydrolase"/>
    <property type="match status" value="1"/>
</dbReference>
<name>A0AAD5SVJ4_9FUNG</name>
<sequence>MNSNTPTQVQPNPDPSNSYLDKKLIDDLSATDCKDALLKLGNSSSIVNALLRIDLKSIRAVLVAQLLDKDWNRDMWQEEEQKYYFSTVDSRDKKDGDMILQALLMSAAVYEEDPLHSLTLRKNDHTVATIRVVKRRRGLERYLIGFSRDKKKAWIAFKGTSEMDHAREVDKKCIVAQFFIINTTLHPRQALKVGVVSVSQDRGGREYSVHNGYQSIIRQLPRLIEKLMEEGAMEIIVCGHSRGGALAHLFVLDFLLRNIKSNESNVETGVYILPEKFDCMNIRSIAFGSPYVVNEPLAQFVRDSNLSKFFTTVVNGHDLVPIVLNIIGQGMLSSQIKSSLGNLDGGGHFITGLETALPLIAGKTVTSVYKAVLTIVSKYFESAAGVYRPIGHYIFLKKSMISYHPPEVITDNDITFKRFQELARKNSENSLKDHVVDLYRSAIKGSYKLLKNCHEDAWFQYETNPRSLDEPESPNIIHISPTKENSALKPTITRIRGSVCEISDGQRLTFILFGNHLDLIDVEAGIAIEEEKVTSDPVKPSSDNVIDTDNGRAMTISVDIGPNSQITYFDGAYAKLIVNSILEGDEPIHQVIDIVASSKEMSTISKITQADVAQLANIAVKRFLVLNDDLIRQKIKQHLLNVDLSCFPLNQATKKGPHTIGELLDKHRQTLDPNEKKLTFEHLEKRCDLYLTVACSPLPVKVDSKVLKVSLQVADTALATFAFLFAGGLLASVAEGYLVAEARQIVAAFGGGTMGTTVDDGLKHKEALIKKNKYLILLDTLSEWMAVDRSTSNLLDAFSTEHSMVRALEERDLSGDMLMHLLNSPKPGLSMNVPNMSKLLGSSFAKDGKYGEYVSHETLEAILHRIMIIQRVHALRQLIVNMTVVAVMGTQKVGKSIGSMLLFPEVMQQRERLNQNQTGQTKTSAFEAAGLTTHTKVVTPYFCREFIVLDFPGTDTTEQSLREVMQEYHAAASICILFCFCNGNPSEEVLRNLDRLGHWITMIPILVCAHQAGNKVNEPNADVGLLHHVEISSKEKVSEIENAWKETIYEHFAKEWDQEKENVQLPNLTVRLTEFQKNRELCKKYGIWGILDVRDWIRTEVKKHNPAISDDKLDEFLPDSLSK</sequence>
<gene>
    <name evidence="2" type="ORF">HK100_002347</name>
</gene>
<protein>
    <recommendedName>
        <fullName evidence="1">Fungal lipase-type domain-containing protein</fullName>
    </recommendedName>
</protein>
<keyword evidence="3" id="KW-1185">Reference proteome</keyword>
<dbReference type="GO" id="GO:0006629">
    <property type="term" value="P:lipid metabolic process"/>
    <property type="evidence" value="ECO:0007669"/>
    <property type="project" value="InterPro"/>
</dbReference>